<proteinExistence type="predicted"/>
<keyword evidence="2" id="KW-1185">Reference proteome</keyword>
<sequence length="130" mass="14177">MSAHNKPGWDRRADNEVLYGGDAMLSISDDGATAVLLTSSIPSMPQRFVSLEVVEDSAYLRRSDGQDVRFTTDPLLAEMAVEIGTVRIEEVDLQGAGTFRRHEIYSVPVTMAEVPVAGPPEQHLSPAFSM</sequence>
<accession>C5B477</accession>
<dbReference type="HOGENOM" id="CLU_1935558_0_0_5"/>
<dbReference type="RefSeq" id="WP_012753738.1">
    <property type="nucleotide sequence ID" value="NC_012811.1"/>
</dbReference>
<geneLocation type="plasmid" evidence="1 2">
    <name>megaplasmid</name>
</geneLocation>
<evidence type="ECO:0000313" key="1">
    <source>
        <dbReference type="EMBL" id="ACS43259.1"/>
    </source>
</evidence>
<dbReference type="Proteomes" id="UP000009081">
    <property type="component" value="Plasmid megaplasmid"/>
</dbReference>
<reference evidence="1 2" key="1">
    <citation type="journal article" date="2009" name="PLoS ONE">
        <title>Methylobacterium genome sequences: a reference blueprint to investigate microbial metabolism of C1 compounds from natural and industrial sources.</title>
        <authorList>
            <person name="Vuilleumier S."/>
            <person name="Chistoserdova L."/>
            <person name="Lee M.-C."/>
            <person name="Bringel F."/>
            <person name="Lajus A."/>
            <person name="Zhou Y."/>
            <person name="Gourion B."/>
            <person name="Barbe V."/>
            <person name="Chang J."/>
            <person name="Cruveiller S."/>
            <person name="Dossat C."/>
            <person name="Gillett W."/>
            <person name="Gruffaz C."/>
            <person name="Haugen E."/>
            <person name="Hourcade E."/>
            <person name="Levy R."/>
            <person name="Mangenot S."/>
            <person name="Muller E."/>
            <person name="Nadalig T."/>
            <person name="Pagni M."/>
            <person name="Penny C."/>
            <person name="Peyraud R."/>
            <person name="Robinson D.G."/>
            <person name="Roche D."/>
            <person name="Rouy Z."/>
            <person name="Saenampechek C."/>
            <person name="Salvignol G."/>
            <person name="Vallenet D."/>
            <person name="Wu Z."/>
            <person name="Marx C.J."/>
            <person name="Vorholt J.A."/>
            <person name="Olson M.V."/>
            <person name="Kaul R."/>
            <person name="Weissenbach J."/>
            <person name="Medigue C."/>
            <person name="Lidstrom M.E."/>
        </authorList>
    </citation>
    <scope>NUCLEOTIDE SEQUENCE [LARGE SCALE GENOMIC DNA]</scope>
    <source>
        <strain evidence="2">ATCC 14718 / DSM 1338 / JCM 2805 / NCIMB 9133 / AM1</strain>
    </source>
</reference>
<dbReference type="KEGG" id="mea:Mex_2p0407"/>
<dbReference type="EMBL" id="CP001511">
    <property type="protein sequence ID" value="ACS43259.1"/>
    <property type="molecule type" value="Genomic_DNA"/>
</dbReference>
<name>C5B477_METEA</name>
<evidence type="ECO:0000313" key="2">
    <source>
        <dbReference type="Proteomes" id="UP000009081"/>
    </source>
</evidence>
<organism evidence="1 2">
    <name type="scientific">Methylorubrum extorquens (strain ATCC 14718 / DSM 1338 / JCM 2805 / NCIMB 9133 / AM1)</name>
    <name type="common">Methylobacterium extorquens</name>
    <dbReference type="NCBI Taxonomy" id="272630"/>
    <lineage>
        <taxon>Bacteria</taxon>
        <taxon>Pseudomonadati</taxon>
        <taxon>Pseudomonadota</taxon>
        <taxon>Alphaproteobacteria</taxon>
        <taxon>Hyphomicrobiales</taxon>
        <taxon>Methylobacteriaceae</taxon>
        <taxon>Methylorubrum</taxon>
    </lineage>
</organism>
<dbReference type="AlphaFoldDB" id="C5B477"/>
<gene>
    <name evidence="1" type="ordered locus">MexAM1_META2p0407</name>
</gene>
<keyword evidence="1" id="KW-0614">Plasmid</keyword>
<protein>
    <submittedName>
        <fullName evidence="1">Uncharacterized protein</fullName>
    </submittedName>
</protein>